<feature type="transmembrane region" description="Helical" evidence="8">
    <location>
        <begin position="142"/>
        <end position="175"/>
    </location>
</feature>
<keyword evidence="4 10" id="KW-0808">Transferase</keyword>
<evidence type="ECO:0000313" key="10">
    <source>
        <dbReference type="EMBL" id="MFC7299591.1"/>
    </source>
</evidence>
<feature type="transmembrane region" description="Helical" evidence="8">
    <location>
        <begin position="299"/>
        <end position="322"/>
    </location>
</feature>
<keyword evidence="5 8" id="KW-0812">Transmembrane</keyword>
<feature type="transmembrane region" description="Helical" evidence="8">
    <location>
        <begin position="29"/>
        <end position="48"/>
    </location>
</feature>
<keyword evidence="6 8" id="KW-1133">Transmembrane helix</keyword>
<feature type="transmembrane region" description="Helical" evidence="8">
    <location>
        <begin position="86"/>
        <end position="107"/>
    </location>
</feature>
<dbReference type="PANTHER" id="PTHR33908">
    <property type="entry name" value="MANNOSYLTRANSFERASE YKCB-RELATED"/>
    <property type="match status" value="1"/>
</dbReference>
<feature type="transmembrane region" description="Helical" evidence="8">
    <location>
        <begin position="113"/>
        <end position="130"/>
    </location>
</feature>
<evidence type="ECO:0000256" key="3">
    <source>
        <dbReference type="ARBA" id="ARBA00022676"/>
    </source>
</evidence>
<feature type="transmembrane region" description="Helical" evidence="8">
    <location>
        <begin position="237"/>
        <end position="256"/>
    </location>
</feature>
<dbReference type="InterPro" id="IPR038731">
    <property type="entry name" value="RgtA/B/C-like"/>
</dbReference>
<feature type="transmembrane region" description="Helical" evidence="8">
    <location>
        <begin position="195"/>
        <end position="225"/>
    </location>
</feature>
<evidence type="ECO:0000256" key="8">
    <source>
        <dbReference type="SAM" id="Phobius"/>
    </source>
</evidence>
<feature type="transmembrane region" description="Helical" evidence="8">
    <location>
        <begin position="379"/>
        <end position="402"/>
    </location>
</feature>
<feature type="domain" description="Glycosyltransferase RgtA/B/C/D-like" evidence="9">
    <location>
        <begin position="89"/>
        <end position="254"/>
    </location>
</feature>
<reference evidence="11" key="1">
    <citation type="journal article" date="2019" name="Int. J. Syst. Evol. Microbiol.">
        <title>The Global Catalogue of Microorganisms (GCM) 10K type strain sequencing project: providing services to taxonomists for standard genome sequencing and annotation.</title>
        <authorList>
            <consortium name="The Broad Institute Genomics Platform"/>
            <consortium name="The Broad Institute Genome Sequencing Center for Infectious Disease"/>
            <person name="Wu L."/>
            <person name="Ma J."/>
        </authorList>
    </citation>
    <scope>NUCLEOTIDE SEQUENCE [LARGE SCALE GENOMIC DNA]</scope>
    <source>
        <strain evidence="11">CCUG 36956</strain>
    </source>
</reference>
<dbReference type="EC" id="2.4.-.-" evidence="10"/>
<evidence type="ECO:0000313" key="11">
    <source>
        <dbReference type="Proteomes" id="UP001596379"/>
    </source>
</evidence>
<evidence type="ECO:0000259" key="9">
    <source>
        <dbReference type="Pfam" id="PF13231"/>
    </source>
</evidence>
<evidence type="ECO:0000256" key="5">
    <source>
        <dbReference type="ARBA" id="ARBA00022692"/>
    </source>
</evidence>
<feature type="transmembrane region" description="Helical" evidence="8">
    <location>
        <begin position="334"/>
        <end position="359"/>
    </location>
</feature>
<gene>
    <name evidence="10" type="ORF">ACFQO0_14195</name>
</gene>
<protein>
    <submittedName>
        <fullName evidence="10">ArnT family glycosyltransferase</fullName>
        <ecNumber evidence="10">2.4.-.-</ecNumber>
    </submittedName>
</protein>
<proteinExistence type="predicted"/>
<dbReference type="RefSeq" id="WP_382235732.1">
    <property type="nucleotide sequence ID" value="NZ_JBHTCC010000003.1"/>
</dbReference>
<evidence type="ECO:0000256" key="4">
    <source>
        <dbReference type="ARBA" id="ARBA00022679"/>
    </source>
</evidence>
<keyword evidence="11" id="KW-1185">Reference proteome</keyword>
<evidence type="ECO:0000256" key="2">
    <source>
        <dbReference type="ARBA" id="ARBA00022475"/>
    </source>
</evidence>
<dbReference type="PANTHER" id="PTHR33908:SF3">
    <property type="entry name" value="UNDECAPRENYL PHOSPHATE-ALPHA-4-AMINO-4-DEOXY-L-ARABINOSE ARABINOSYL TRANSFERASE"/>
    <property type="match status" value="1"/>
</dbReference>
<comment type="subcellular location">
    <subcellularLocation>
        <location evidence="1">Cell membrane</location>
        <topology evidence="1">Multi-pass membrane protein</topology>
    </subcellularLocation>
</comment>
<dbReference type="Proteomes" id="UP001596379">
    <property type="component" value="Unassembled WGS sequence"/>
</dbReference>
<keyword evidence="3 10" id="KW-0328">Glycosyltransferase</keyword>
<evidence type="ECO:0000256" key="6">
    <source>
        <dbReference type="ARBA" id="ARBA00022989"/>
    </source>
</evidence>
<dbReference type="Pfam" id="PF13231">
    <property type="entry name" value="PMT_2"/>
    <property type="match status" value="1"/>
</dbReference>
<sequence length="491" mass="55042">MSLNNMLIVTAGEIHLSKNTATVSKSRDGFLIAFAAVPLLLLLYRLFLMSILPLADTTEARYGEIARLTLTHGFWLMPHIDLNTPFFAKPPLSTWAAAVSMFIFGVSEFSARLPSLLASIATALTTVAFAKAFNIKKTWLVFPILASCPLFFISAGAVMTDAIQMCVVTAALYFAWRVIDPQSDASRDARRIWRIAFWSMVGIGALCKGLADWALIGMPLIAYAIAVRKPIALFKQVFDWLGVGVAICIFMPWYIAAEYYNPGFLNYFIVGEHFSRFLIPAWKGDRYGNAHVEALGTIWIFWVAAIFPWIGVFVSQIYKFMLKKTAHIEPLERFLWCATLMPLVFFTFAHNIIWTYGLTALVPFTVLVARWMENVSATLVRWTSIGATTLAIISVLCSPLIIKHLNGNSDRDLVASFLKISKANATLVYRTKPWYSSSYYTHGNFEYRPSVLSDSDNKTENMTGLDVVDTNSVGNKKVYYQGTRHSLVLEN</sequence>
<dbReference type="GO" id="GO:0016757">
    <property type="term" value="F:glycosyltransferase activity"/>
    <property type="evidence" value="ECO:0007669"/>
    <property type="project" value="UniProtKB-KW"/>
</dbReference>
<accession>A0ABW2J9F8</accession>
<name>A0ABW2J9F8_9BURK</name>
<keyword evidence="7 8" id="KW-0472">Membrane</keyword>
<evidence type="ECO:0000256" key="1">
    <source>
        <dbReference type="ARBA" id="ARBA00004651"/>
    </source>
</evidence>
<evidence type="ECO:0000256" key="7">
    <source>
        <dbReference type="ARBA" id="ARBA00023136"/>
    </source>
</evidence>
<keyword evidence="2" id="KW-1003">Cell membrane</keyword>
<comment type="caution">
    <text evidence="10">The sequence shown here is derived from an EMBL/GenBank/DDBJ whole genome shotgun (WGS) entry which is preliminary data.</text>
</comment>
<dbReference type="InterPro" id="IPR050297">
    <property type="entry name" value="LipidA_mod_glycosyltrf_83"/>
</dbReference>
<organism evidence="10 11">
    <name type="scientific">Herminiimonas aquatilis</name>
    <dbReference type="NCBI Taxonomy" id="345342"/>
    <lineage>
        <taxon>Bacteria</taxon>
        <taxon>Pseudomonadati</taxon>
        <taxon>Pseudomonadota</taxon>
        <taxon>Betaproteobacteria</taxon>
        <taxon>Burkholderiales</taxon>
        <taxon>Oxalobacteraceae</taxon>
        <taxon>Herminiimonas</taxon>
    </lineage>
</organism>
<dbReference type="EMBL" id="JBHTCC010000003">
    <property type="protein sequence ID" value="MFC7299591.1"/>
    <property type="molecule type" value="Genomic_DNA"/>
</dbReference>